<proteinExistence type="predicted"/>
<gene>
    <name evidence="2" type="ORF">HLB16_24915</name>
</gene>
<evidence type="ECO:0008006" key="4">
    <source>
        <dbReference type="Google" id="ProtNLM"/>
    </source>
</evidence>
<evidence type="ECO:0000256" key="1">
    <source>
        <dbReference type="SAM" id="SignalP"/>
    </source>
</evidence>
<keyword evidence="1" id="KW-0732">Signal</keyword>
<dbReference type="Proteomes" id="UP000542973">
    <property type="component" value="Unassembled WGS sequence"/>
</dbReference>
<accession>A0A849BKJ3</accession>
<evidence type="ECO:0000313" key="3">
    <source>
        <dbReference type="Proteomes" id="UP000542973"/>
    </source>
</evidence>
<dbReference type="EMBL" id="JABEMD010000075">
    <property type="protein sequence ID" value="NNH14095.1"/>
    <property type="molecule type" value="Genomic_DNA"/>
</dbReference>
<feature type="signal peptide" evidence="1">
    <location>
        <begin position="1"/>
        <end position="27"/>
    </location>
</feature>
<dbReference type="AlphaFoldDB" id="A0A849BKJ3"/>
<protein>
    <recommendedName>
        <fullName evidence="4">Copper resistance protein CopQ</fullName>
    </recommendedName>
</protein>
<comment type="caution">
    <text evidence="2">The sequence shown here is derived from an EMBL/GenBank/DDBJ whole genome shotgun (WGS) entry which is preliminary data.</text>
</comment>
<name>A0A849BKJ3_9BURK</name>
<dbReference type="RefSeq" id="WP_053823184.1">
    <property type="nucleotide sequence ID" value="NZ_BAAAEB010000026.1"/>
</dbReference>
<evidence type="ECO:0000313" key="2">
    <source>
        <dbReference type="EMBL" id="NNH14095.1"/>
    </source>
</evidence>
<organism evidence="2 3">
    <name type="scientific">Cupriavidus gilardii</name>
    <dbReference type="NCBI Taxonomy" id="82541"/>
    <lineage>
        <taxon>Bacteria</taxon>
        <taxon>Pseudomonadati</taxon>
        <taxon>Pseudomonadota</taxon>
        <taxon>Betaproteobacteria</taxon>
        <taxon>Burkholderiales</taxon>
        <taxon>Burkholderiaceae</taxon>
        <taxon>Cupriavidus</taxon>
    </lineage>
</organism>
<sequence length="87" mass="9160">MKITTTRLVLSAAIAGTALLSLNSVFAAPVRGSHAGDDYGYTFRSTDRFADGGRAFNVYGDGARTHDVYSEGARASTRGDYPAPIGE</sequence>
<feature type="chain" id="PRO_5032646693" description="Copper resistance protein CopQ" evidence="1">
    <location>
        <begin position="28"/>
        <end position="87"/>
    </location>
</feature>
<reference evidence="2 3" key="1">
    <citation type="submission" date="2020-05" db="EMBL/GenBank/DDBJ databases">
        <title>MicrobeNet Type strains.</title>
        <authorList>
            <person name="Nicholson A.C."/>
        </authorList>
    </citation>
    <scope>NUCLEOTIDE SEQUENCE [LARGE SCALE GENOMIC DNA]</scope>
    <source>
        <strain evidence="2 3">ATCC 700815</strain>
    </source>
</reference>